<evidence type="ECO:0000313" key="1">
    <source>
        <dbReference type="EMBL" id="CAK9053651.1"/>
    </source>
</evidence>
<organism evidence="1 2">
    <name type="scientific">Durusdinium trenchii</name>
    <dbReference type="NCBI Taxonomy" id="1381693"/>
    <lineage>
        <taxon>Eukaryota</taxon>
        <taxon>Sar</taxon>
        <taxon>Alveolata</taxon>
        <taxon>Dinophyceae</taxon>
        <taxon>Suessiales</taxon>
        <taxon>Symbiodiniaceae</taxon>
        <taxon>Durusdinium</taxon>
    </lineage>
</organism>
<name>A0ABP0MQ93_9DINO</name>
<proteinExistence type="predicted"/>
<dbReference type="Proteomes" id="UP001642464">
    <property type="component" value="Unassembled WGS sequence"/>
</dbReference>
<protein>
    <submittedName>
        <fullName evidence="1">Uncharacterized protein</fullName>
    </submittedName>
</protein>
<dbReference type="EMBL" id="CAXAMM010023448">
    <property type="protein sequence ID" value="CAK9053651.1"/>
    <property type="molecule type" value="Genomic_DNA"/>
</dbReference>
<gene>
    <name evidence="1" type="ORF">SCF082_LOCUS29212</name>
</gene>
<feature type="non-terminal residue" evidence="1">
    <location>
        <position position="70"/>
    </location>
</feature>
<comment type="caution">
    <text evidence="1">The sequence shown here is derived from an EMBL/GenBank/DDBJ whole genome shotgun (WGS) entry which is preliminary data.</text>
</comment>
<accession>A0ABP0MQ93</accession>
<sequence>MKDERGPPLALSWARLGLGKLGLSPDLLQQPLDDKLVVTTGCSGTGAPTLALVELVGQSNLVEIAASERH</sequence>
<evidence type="ECO:0000313" key="2">
    <source>
        <dbReference type="Proteomes" id="UP001642464"/>
    </source>
</evidence>
<reference evidence="1 2" key="1">
    <citation type="submission" date="2024-02" db="EMBL/GenBank/DDBJ databases">
        <authorList>
            <person name="Chen Y."/>
            <person name="Shah S."/>
            <person name="Dougan E. K."/>
            <person name="Thang M."/>
            <person name="Chan C."/>
        </authorList>
    </citation>
    <scope>NUCLEOTIDE SEQUENCE [LARGE SCALE GENOMIC DNA]</scope>
</reference>
<keyword evidence="2" id="KW-1185">Reference proteome</keyword>